<dbReference type="OMA" id="WIIEDQS"/>
<dbReference type="SMART" id="SM00369">
    <property type="entry name" value="LRR_TYP"/>
    <property type="match status" value="14"/>
</dbReference>
<dbReference type="Gene3D" id="2.60.40.10">
    <property type="entry name" value="Immunoglobulins"/>
    <property type="match status" value="3"/>
</dbReference>
<dbReference type="SMART" id="SM00365">
    <property type="entry name" value="LRR_SD22"/>
    <property type="match status" value="6"/>
</dbReference>
<dbReference type="Pfam" id="PF07679">
    <property type="entry name" value="I-set"/>
    <property type="match status" value="2"/>
</dbReference>
<dbReference type="FunFam" id="3.80.10.10:FF:001164">
    <property type="entry name" value="GH01279p"/>
    <property type="match status" value="1"/>
</dbReference>
<evidence type="ECO:0000313" key="10">
    <source>
        <dbReference type="EnsemblMetazoa" id="CapteP221265"/>
    </source>
</evidence>
<sequence length="1117" mass="123751">MAAHALCAERESFFIIFFIISVLLHSASASTQLCPAQCACLGNTVSCSKKDLDHLPDTFPEWTDTLDVSSNKLTELSPNSLNGLSRLTELNLNNNGISEISRGSLDGMPNLNTLHHNEITALNASLLELMPFLHILDLNFNQISLLQATSFPFLPNLHQLFLNSNRLQRIEANSLDNLPALEWLKLKKNRLEVIPKDLFAKTNHLKYLELSRNRIRILEGLGFSGLRNLLSLKMRRNSISQLLDGAFYGLDKIQILQLDYNNISSVSKGWLYGLTSLQQLSLSHNQVTHVEEGGWDSCSHLWQLDLTHNNIVSIMMASFKGLESLQYLLLNHNKVSSIAEGALKELPSLQVLELSHNEISWAIEDSSGVFDGLVSLTRLSLDSNQIKSLSKQTFVGLAQLRLLRLVENPITSIQSNAFEPLKDLNELRFNSTSLLCDCQLSWLGEWLRVTGFDENIRAECSHPEELKGRRVVDVASSEFKCNAYPKPVLQQDPEGQIALKGSNATLVCEGISSDPSAIIVHWKKDGDLLPEWRIENIASVSGFITQVRSILHLLDVQDEDTGVYQCIVSNTLGSAYSSKASVTVHVYPVFEKRPTDVTVRVGNSARLECAASGQPAPEIAWQKDGGHDFPAARERRMHVMPKDHVFFIMEVKSEDQGVYSCTASNAAGTAVANASVNVLETPSFVSPMVDKVSVLGDTSVLECLASGSPKPHLTWFKDREELVVTERHFLTADDQLLIIVQTTADDAGLYTCVMSNTLGTEKGVTELSVVTSRGQQPRSASSKDDSTTTGIIIIAVVCCVVGTSLIWVIIIYHTRKRSEEYSSTPTDDTALPAEVAAPAVYTTDNDMASYVNSFGRYSAMDSSLAFSNRIRGAAIFPSDVTDDNRRQQIPLTRDEQQIAEASDNSLITNTDSSSNSHSSLQSAGHLQTFHPIHNVSSSFSPSKEVTSSLCRCDSSFHQNDSCVCVSNCRLHSLAGQITYVSPITISTDLVVIMGYIALSSLTKTSNCISSPTEDPFVPDPQDQDLSPRKKTYLFNIVASCMDRKKSLLYEYTLSHMQQWSHFRFRRKMRAAKWKGNTCIRLLFFKYLSEDHPCYLLSGSFGTIFGNNKSADVFLKDE</sequence>
<evidence type="ECO:0000256" key="4">
    <source>
        <dbReference type="ARBA" id="ARBA00023157"/>
    </source>
</evidence>
<keyword evidence="3" id="KW-0677">Repeat</keyword>
<dbReference type="SMART" id="SM00082">
    <property type="entry name" value="LRRCT"/>
    <property type="match status" value="1"/>
</dbReference>
<reference evidence="11" key="1">
    <citation type="submission" date="2012-12" db="EMBL/GenBank/DDBJ databases">
        <authorList>
            <person name="Hellsten U."/>
            <person name="Grimwood J."/>
            <person name="Chapman J.A."/>
            <person name="Shapiro H."/>
            <person name="Aerts A."/>
            <person name="Otillar R.P."/>
            <person name="Terry A.Y."/>
            <person name="Boore J.L."/>
            <person name="Simakov O."/>
            <person name="Marletaz F."/>
            <person name="Cho S.-J."/>
            <person name="Edsinger-Gonzales E."/>
            <person name="Havlak P."/>
            <person name="Kuo D.-H."/>
            <person name="Larsson T."/>
            <person name="Lv J."/>
            <person name="Arendt D."/>
            <person name="Savage R."/>
            <person name="Osoegawa K."/>
            <person name="de Jong P."/>
            <person name="Lindberg D.R."/>
            <person name="Seaver E.C."/>
            <person name="Weisblat D.A."/>
            <person name="Putnam N.H."/>
            <person name="Grigoriev I.V."/>
            <person name="Rokhsar D.S."/>
        </authorList>
    </citation>
    <scope>NUCLEOTIDE SEQUENCE</scope>
    <source>
        <strain evidence="11">I ESC-2004</strain>
    </source>
</reference>
<keyword evidence="4" id="KW-1015">Disulfide bond</keyword>
<name>R7V016_CAPTE</name>
<dbReference type="InterPro" id="IPR032675">
    <property type="entry name" value="LRR_dom_sf"/>
</dbReference>
<accession>R7V016</accession>
<dbReference type="InterPro" id="IPR013783">
    <property type="entry name" value="Ig-like_fold"/>
</dbReference>
<dbReference type="EMBL" id="AMQN01005576">
    <property type="status" value="NOT_ANNOTATED_CDS"/>
    <property type="molecule type" value="Genomic_DNA"/>
</dbReference>
<dbReference type="InterPro" id="IPR036179">
    <property type="entry name" value="Ig-like_dom_sf"/>
</dbReference>
<dbReference type="InterPro" id="IPR003591">
    <property type="entry name" value="Leu-rich_rpt_typical-subtyp"/>
</dbReference>
<dbReference type="FunFam" id="2.60.40.10:FF:000150">
    <property type="entry name" value="Leucine rich repeats and immunoglobulin like domains 3"/>
    <property type="match status" value="1"/>
</dbReference>
<dbReference type="SUPFAM" id="SSF52058">
    <property type="entry name" value="L domain-like"/>
    <property type="match status" value="2"/>
</dbReference>
<dbReference type="EnsemblMetazoa" id="CapteT221265">
    <property type="protein sequence ID" value="CapteP221265"/>
    <property type="gene ID" value="CapteG221265"/>
</dbReference>
<keyword evidence="11" id="KW-1185">Reference proteome</keyword>
<feature type="domain" description="Ig-like" evidence="8">
    <location>
        <begin position="682"/>
        <end position="771"/>
    </location>
</feature>
<evidence type="ECO:0000256" key="1">
    <source>
        <dbReference type="ARBA" id="ARBA00022614"/>
    </source>
</evidence>
<gene>
    <name evidence="9" type="ORF">CAPTEDRAFT_221265</name>
</gene>
<evidence type="ECO:0000313" key="9">
    <source>
        <dbReference type="EMBL" id="ELU11894.1"/>
    </source>
</evidence>
<dbReference type="InterPro" id="IPR007110">
    <property type="entry name" value="Ig-like_dom"/>
</dbReference>
<dbReference type="OrthoDB" id="5917255at2759"/>
<feature type="domain" description="Ig-like" evidence="8">
    <location>
        <begin position="487"/>
        <end position="583"/>
    </location>
</feature>
<keyword evidence="6" id="KW-0472">Membrane</keyword>
<keyword evidence="6" id="KW-0812">Transmembrane</keyword>
<feature type="transmembrane region" description="Helical" evidence="6">
    <location>
        <begin position="791"/>
        <end position="812"/>
    </location>
</feature>
<evidence type="ECO:0000256" key="6">
    <source>
        <dbReference type="SAM" id="Phobius"/>
    </source>
</evidence>
<dbReference type="SUPFAM" id="SSF48726">
    <property type="entry name" value="Immunoglobulin"/>
    <property type="match status" value="3"/>
</dbReference>
<dbReference type="InterPro" id="IPR000483">
    <property type="entry name" value="Cys-rich_flank_reg_C"/>
</dbReference>
<evidence type="ECO:0000256" key="2">
    <source>
        <dbReference type="ARBA" id="ARBA00022729"/>
    </source>
</evidence>
<dbReference type="EMBL" id="AMQN01005574">
    <property type="status" value="NOT_ANNOTATED_CDS"/>
    <property type="molecule type" value="Genomic_DNA"/>
</dbReference>
<dbReference type="PANTHER" id="PTHR45842">
    <property type="entry name" value="SYNAPTIC ADHESION-LIKE MOLECULE SALM"/>
    <property type="match status" value="1"/>
</dbReference>
<dbReference type="SMART" id="SM00409">
    <property type="entry name" value="IG"/>
    <property type="match status" value="3"/>
</dbReference>
<dbReference type="SMART" id="SM00408">
    <property type="entry name" value="IGc2"/>
    <property type="match status" value="3"/>
</dbReference>
<dbReference type="InterPro" id="IPR013098">
    <property type="entry name" value="Ig_I-set"/>
</dbReference>
<reference evidence="9 11" key="2">
    <citation type="journal article" date="2013" name="Nature">
        <title>Insights into bilaterian evolution from three spiralian genomes.</title>
        <authorList>
            <person name="Simakov O."/>
            <person name="Marletaz F."/>
            <person name="Cho S.J."/>
            <person name="Edsinger-Gonzales E."/>
            <person name="Havlak P."/>
            <person name="Hellsten U."/>
            <person name="Kuo D.H."/>
            <person name="Larsson T."/>
            <person name="Lv J."/>
            <person name="Arendt D."/>
            <person name="Savage R."/>
            <person name="Osoegawa K."/>
            <person name="de Jong P."/>
            <person name="Grimwood J."/>
            <person name="Chapman J.A."/>
            <person name="Shapiro H."/>
            <person name="Aerts A."/>
            <person name="Otillar R.P."/>
            <person name="Terry A.Y."/>
            <person name="Boore J.L."/>
            <person name="Grigoriev I.V."/>
            <person name="Lindberg D.R."/>
            <person name="Seaver E.C."/>
            <person name="Weisblat D.A."/>
            <person name="Putnam N.H."/>
            <person name="Rokhsar D.S."/>
        </authorList>
    </citation>
    <scope>NUCLEOTIDE SEQUENCE</scope>
    <source>
        <strain evidence="9 11">I ESC-2004</strain>
    </source>
</reference>
<dbReference type="Proteomes" id="UP000014760">
    <property type="component" value="Unassembled WGS sequence"/>
</dbReference>
<organism evidence="9">
    <name type="scientific">Capitella teleta</name>
    <name type="common">Polychaete worm</name>
    <dbReference type="NCBI Taxonomy" id="283909"/>
    <lineage>
        <taxon>Eukaryota</taxon>
        <taxon>Metazoa</taxon>
        <taxon>Spiralia</taxon>
        <taxon>Lophotrochozoa</taxon>
        <taxon>Annelida</taxon>
        <taxon>Polychaeta</taxon>
        <taxon>Sedentaria</taxon>
        <taxon>Scolecida</taxon>
        <taxon>Capitellidae</taxon>
        <taxon>Capitella</taxon>
    </lineage>
</organism>
<proteinExistence type="predicted"/>
<dbReference type="STRING" id="283909.R7V016"/>
<dbReference type="EMBL" id="KB296320">
    <property type="protein sequence ID" value="ELU11894.1"/>
    <property type="molecule type" value="Genomic_DNA"/>
</dbReference>
<keyword evidence="6" id="KW-1133">Transmembrane helix</keyword>
<evidence type="ECO:0000256" key="7">
    <source>
        <dbReference type="SAM" id="SignalP"/>
    </source>
</evidence>
<dbReference type="Gene3D" id="3.80.10.10">
    <property type="entry name" value="Ribonuclease Inhibitor"/>
    <property type="match status" value="3"/>
</dbReference>
<protein>
    <recommendedName>
        <fullName evidence="8">Ig-like domain-containing protein</fullName>
    </recommendedName>
</protein>
<dbReference type="SMART" id="SM00013">
    <property type="entry name" value="LRRNT"/>
    <property type="match status" value="1"/>
</dbReference>
<dbReference type="PANTHER" id="PTHR45842:SF21">
    <property type="entry name" value="IG-LIKE DOMAIN-CONTAINING PROTEIN"/>
    <property type="match status" value="1"/>
</dbReference>
<dbReference type="InterPro" id="IPR003598">
    <property type="entry name" value="Ig_sub2"/>
</dbReference>
<dbReference type="FunFam" id="3.80.10.10:FF:000023">
    <property type="entry name" value="Leucine rich repeats and immunoglobulin like domains 3"/>
    <property type="match status" value="1"/>
</dbReference>
<feature type="domain" description="Ig-like" evidence="8">
    <location>
        <begin position="588"/>
        <end position="677"/>
    </location>
</feature>
<evidence type="ECO:0000259" key="8">
    <source>
        <dbReference type="PROSITE" id="PS50835"/>
    </source>
</evidence>
<keyword evidence="2 7" id="KW-0732">Signal</keyword>
<evidence type="ECO:0000256" key="3">
    <source>
        <dbReference type="ARBA" id="ARBA00022737"/>
    </source>
</evidence>
<dbReference type="PROSITE" id="PS51450">
    <property type="entry name" value="LRR"/>
    <property type="match status" value="3"/>
</dbReference>
<evidence type="ECO:0000256" key="5">
    <source>
        <dbReference type="ARBA" id="ARBA00023180"/>
    </source>
</evidence>
<dbReference type="EMBL" id="AMQN01005575">
    <property type="status" value="NOT_ANNOTATED_CDS"/>
    <property type="molecule type" value="Genomic_DNA"/>
</dbReference>
<dbReference type="PROSITE" id="PS50835">
    <property type="entry name" value="IG_LIKE"/>
    <property type="match status" value="3"/>
</dbReference>
<evidence type="ECO:0000313" key="11">
    <source>
        <dbReference type="Proteomes" id="UP000014760"/>
    </source>
</evidence>
<keyword evidence="1" id="KW-0433">Leucine-rich repeat</keyword>
<dbReference type="HOGENOM" id="CLU_000288_18_24_1"/>
<feature type="signal peptide" evidence="7">
    <location>
        <begin position="1"/>
        <end position="29"/>
    </location>
</feature>
<dbReference type="InterPro" id="IPR003599">
    <property type="entry name" value="Ig_sub"/>
</dbReference>
<dbReference type="CDD" id="cd00096">
    <property type="entry name" value="Ig"/>
    <property type="match status" value="1"/>
</dbReference>
<dbReference type="FunFam" id="3.80.10.10:FF:000770">
    <property type="entry name" value="Uncharacterized protein"/>
    <property type="match status" value="1"/>
</dbReference>
<dbReference type="Pfam" id="PF13927">
    <property type="entry name" value="Ig_3"/>
    <property type="match status" value="1"/>
</dbReference>
<dbReference type="InterPro" id="IPR050467">
    <property type="entry name" value="LRFN"/>
</dbReference>
<feature type="chain" id="PRO_5008788558" description="Ig-like domain-containing protein" evidence="7">
    <location>
        <begin position="30"/>
        <end position="1117"/>
    </location>
</feature>
<dbReference type="InterPro" id="IPR001611">
    <property type="entry name" value="Leu-rich_rpt"/>
</dbReference>
<dbReference type="AlphaFoldDB" id="R7V016"/>
<reference evidence="10" key="3">
    <citation type="submission" date="2015-06" db="UniProtKB">
        <authorList>
            <consortium name="EnsemblMetazoa"/>
        </authorList>
    </citation>
    <scope>IDENTIFICATION</scope>
</reference>
<keyword evidence="5" id="KW-0325">Glycoprotein</keyword>
<dbReference type="FunFam" id="2.60.40.10:FF:000161">
    <property type="entry name" value="Leucine rich repeats and immunoglobulin like domains 2"/>
    <property type="match status" value="1"/>
</dbReference>
<dbReference type="InterPro" id="IPR000372">
    <property type="entry name" value="LRRNT"/>
</dbReference>
<dbReference type="Pfam" id="PF13855">
    <property type="entry name" value="LRR_8"/>
    <property type="match status" value="4"/>
</dbReference>